<accession>A0ABD5CTU1</accession>
<reference evidence="2 3" key="1">
    <citation type="submission" date="2023-08" db="EMBL/GenBank/DDBJ databases">
        <title>Genome sequencing of plant associated microbes to promote plant fitness in Sorghum bicolor and Oryza sativa.</title>
        <authorList>
            <person name="Coleman-Derr D."/>
        </authorList>
    </citation>
    <scope>NUCLEOTIDE SEQUENCE [LARGE SCALE GENOMIC DNA]</scope>
    <source>
        <strain evidence="2 3">SLBN-33</strain>
    </source>
</reference>
<dbReference type="EMBL" id="JAVIZN010000003">
    <property type="protein sequence ID" value="MDR6208175.1"/>
    <property type="molecule type" value="Genomic_DNA"/>
</dbReference>
<evidence type="ECO:0000313" key="3">
    <source>
        <dbReference type="Proteomes" id="UP001245184"/>
    </source>
</evidence>
<dbReference type="Proteomes" id="UP001245184">
    <property type="component" value="Unassembled WGS sequence"/>
</dbReference>
<keyword evidence="1" id="KW-1133">Transmembrane helix</keyword>
<name>A0ABD5CTU1_9BURK</name>
<protein>
    <submittedName>
        <fullName evidence="2">Uncharacterized protein</fullName>
    </submittedName>
</protein>
<evidence type="ECO:0000256" key="1">
    <source>
        <dbReference type="SAM" id="Phobius"/>
    </source>
</evidence>
<comment type="caution">
    <text evidence="2">The sequence shown here is derived from an EMBL/GenBank/DDBJ whole genome shotgun (WGS) entry which is preliminary data.</text>
</comment>
<organism evidence="2 3">
    <name type="scientific">Paraburkholderia graminis</name>
    <dbReference type="NCBI Taxonomy" id="60548"/>
    <lineage>
        <taxon>Bacteria</taxon>
        <taxon>Pseudomonadati</taxon>
        <taxon>Pseudomonadota</taxon>
        <taxon>Betaproteobacteria</taxon>
        <taxon>Burkholderiales</taxon>
        <taxon>Burkholderiaceae</taxon>
        <taxon>Paraburkholderia</taxon>
    </lineage>
</organism>
<proteinExistence type="predicted"/>
<keyword evidence="1" id="KW-0472">Membrane</keyword>
<feature type="transmembrane region" description="Helical" evidence="1">
    <location>
        <begin position="46"/>
        <end position="66"/>
    </location>
</feature>
<dbReference type="AlphaFoldDB" id="A0ABD5CTU1"/>
<keyword evidence="1" id="KW-0812">Transmembrane</keyword>
<evidence type="ECO:0000313" key="2">
    <source>
        <dbReference type="EMBL" id="MDR6208175.1"/>
    </source>
</evidence>
<sequence length="125" mass="13624">MDWIPALLKHLAIARSAVVASFLTSAALLLLPRVAPAYVTQPPASWAPVLLAASLFCGCLLAIWVLEAVSLIAKRCFAVAKVSRALKVSLDRHETGVLHWMGRDPAELWILTGSITRSRRRPDSN</sequence>
<gene>
    <name evidence="2" type="ORF">QF025_006976</name>
</gene>